<evidence type="ECO:0000256" key="3">
    <source>
        <dbReference type="ARBA" id="ARBA00023237"/>
    </source>
</evidence>
<dbReference type="InterPro" id="IPR006664">
    <property type="entry name" value="OMP_bac"/>
</dbReference>
<evidence type="ECO:0000313" key="8">
    <source>
        <dbReference type="EMBL" id="WEK20689.1"/>
    </source>
</evidence>
<name>A0AAJ6B8B0_9SPHI</name>
<reference evidence="8" key="1">
    <citation type="submission" date="2023-03" db="EMBL/GenBank/DDBJ databases">
        <title>Andean soil-derived lignocellulolytic bacterial consortium as a source of novel taxa and putative plastic-active enzymes.</title>
        <authorList>
            <person name="Diaz-Garcia L."/>
            <person name="Chuvochina M."/>
            <person name="Feuerriegel G."/>
            <person name="Bunk B."/>
            <person name="Sproer C."/>
            <person name="Streit W.R."/>
            <person name="Rodriguez L.M."/>
            <person name="Overmann J."/>
            <person name="Jimenez D.J."/>
        </authorList>
    </citation>
    <scope>NUCLEOTIDE SEQUENCE</scope>
    <source>
        <strain evidence="8">MAG 3858</strain>
    </source>
</reference>
<sequence length="411" mass="45187">MKTKIIMAIGVGLLSAQYADAQFLGHLKDKINQKVNEAVDKKIDKVTSGTGNAGTSSTNGNAAVSKSGGTNASLKTYSKYDFVAGDKIITYDDFSQNEIGDFPGKWNTNASGEVMTVERKEGKWLNVSKEGLYIPLTVKTLPDNFTLEYDVVFLPAANYNGPNTAGFGFQLAHVDFKKDNFIYHTAYAEFLVSPYRGYFQYESYKPDGEKVLNNETKIAGLDRQHVQSYHVAVWRQKGRVRVYLNENKVCDLPTVLPSTESYNAIRFKTEQNNDGSNWLITNVKLASGAPDMRNKLISEGKLSTTGILFDVNAATINAASYGTLKQISQVLQENPDLKVKIVGHTDSDGDNASNLSLSQKRAEAVKTTFSKEFGIDASRMQTEGKGSSQPVSPNTTSEGKASNRRVEFIKL</sequence>
<evidence type="ECO:0000259" key="7">
    <source>
        <dbReference type="PROSITE" id="PS51123"/>
    </source>
</evidence>
<dbReference type="CDD" id="cd07185">
    <property type="entry name" value="OmpA_C-like"/>
    <property type="match status" value="1"/>
</dbReference>
<dbReference type="Gene3D" id="3.30.1330.60">
    <property type="entry name" value="OmpA-like domain"/>
    <property type="match status" value="1"/>
</dbReference>
<keyword evidence="3" id="KW-0998">Cell outer membrane</keyword>
<dbReference type="AlphaFoldDB" id="A0AAJ6B8B0"/>
<gene>
    <name evidence="8" type="ORF">P0Y49_05995</name>
</gene>
<evidence type="ECO:0000256" key="6">
    <source>
        <dbReference type="SAM" id="SignalP"/>
    </source>
</evidence>
<keyword evidence="2 4" id="KW-0472">Membrane</keyword>
<dbReference type="GO" id="GO:0009279">
    <property type="term" value="C:cell outer membrane"/>
    <property type="evidence" value="ECO:0007669"/>
    <property type="project" value="UniProtKB-SubCell"/>
</dbReference>
<dbReference type="InterPro" id="IPR006665">
    <property type="entry name" value="OmpA-like"/>
</dbReference>
<dbReference type="PANTHER" id="PTHR30329:SF21">
    <property type="entry name" value="LIPOPROTEIN YIAD-RELATED"/>
    <property type="match status" value="1"/>
</dbReference>
<proteinExistence type="predicted"/>
<dbReference type="PRINTS" id="PR01021">
    <property type="entry name" value="OMPADOMAIN"/>
</dbReference>
<feature type="chain" id="PRO_5042590364" evidence="6">
    <location>
        <begin position="22"/>
        <end position="411"/>
    </location>
</feature>
<evidence type="ECO:0000256" key="2">
    <source>
        <dbReference type="ARBA" id="ARBA00023136"/>
    </source>
</evidence>
<accession>A0AAJ6B8B0</accession>
<dbReference type="Gene3D" id="2.60.120.560">
    <property type="entry name" value="Exo-inulinase, domain 1"/>
    <property type="match status" value="1"/>
</dbReference>
<dbReference type="InterPro" id="IPR036737">
    <property type="entry name" value="OmpA-like_sf"/>
</dbReference>
<keyword evidence="6" id="KW-0732">Signal</keyword>
<evidence type="ECO:0000256" key="5">
    <source>
        <dbReference type="SAM" id="MobiDB-lite"/>
    </source>
</evidence>
<organism evidence="8 9">
    <name type="scientific">Candidatus Pedobacter colombiensis</name>
    <dbReference type="NCBI Taxonomy" id="3121371"/>
    <lineage>
        <taxon>Bacteria</taxon>
        <taxon>Pseudomonadati</taxon>
        <taxon>Bacteroidota</taxon>
        <taxon>Sphingobacteriia</taxon>
        <taxon>Sphingobacteriales</taxon>
        <taxon>Sphingobacteriaceae</taxon>
        <taxon>Pedobacter</taxon>
    </lineage>
</organism>
<protein>
    <submittedName>
        <fullName evidence="8">OmpA family protein</fullName>
    </submittedName>
</protein>
<feature type="signal peptide" evidence="6">
    <location>
        <begin position="1"/>
        <end position="21"/>
    </location>
</feature>
<dbReference type="InterPro" id="IPR050330">
    <property type="entry name" value="Bact_OuterMem_StrucFunc"/>
</dbReference>
<dbReference type="Proteomes" id="UP001214530">
    <property type="component" value="Chromosome"/>
</dbReference>
<dbReference type="PANTHER" id="PTHR30329">
    <property type="entry name" value="STATOR ELEMENT OF FLAGELLAR MOTOR COMPLEX"/>
    <property type="match status" value="1"/>
</dbReference>
<comment type="subcellular location">
    <subcellularLocation>
        <location evidence="1">Cell outer membrane</location>
    </subcellularLocation>
</comment>
<dbReference type="PROSITE" id="PS51123">
    <property type="entry name" value="OMPA_2"/>
    <property type="match status" value="1"/>
</dbReference>
<feature type="compositionally biased region" description="Low complexity" evidence="5">
    <location>
        <begin position="47"/>
        <end position="63"/>
    </location>
</feature>
<dbReference type="Pfam" id="PF00691">
    <property type="entry name" value="OmpA"/>
    <property type="match status" value="1"/>
</dbReference>
<feature type="region of interest" description="Disordered" evidence="5">
    <location>
        <begin position="46"/>
        <end position="68"/>
    </location>
</feature>
<feature type="compositionally biased region" description="Polar residues" evidence="5">
    <location>
        <begin position="379"/>
        <end position="400"/>
    </location>
</feature>
<evidence type="ECO:0000256" key="1">
    <source>
        <dbReference type="ARBA" id="ARBA00004442"/>
    </source>
</evidence>
<dbReference type="EMBL" id="CP119313">
    <property type="protein sequence ID" value="WEK20689.1"/>
    <property type="molecule type" value="Genomic_DNA"/>
</dbReference>
<evidence type="ECO:0000313" key="9">
    <source>
        <dbReference type="Proteomes" id="UP001214530"/>
    </source>
</evidence>
<feature type="region of interest" description="Disordered" evidence="5">
    <location>
        <begin position="376"/>
        <end position="406"/>
    </location>
</feature>
<evidence type="ECO:0000256" key="4">
    <source>
        <dbReference type="PROSITE-ProRule" id="PRU00473"/>
    </source>
</evidence>
<dbReference type="SUPFAM" id="SSF103088">
    <property type="entry name" value="OmpA-like"/>
    <property type="match status" value="1"/>
</dbReference>
<feature type="domain" description="OmpA-like" evidence="7">
    <location>
        <begin position="299"/>
        <end position="411"/>
    </location>
</feature>